<dbReference type="NCBIfam" id="TIGR01777">
    <property type="entry name" value="yfcH"/>
    <property type="match status" value="1"/>
</dbReference>
<comment type="caution">
    <text evidence="4">The sequence shown here is derived from an EMBL/GenBank/DDBJ whole genome shotgun (WGS) entry which is preliminary data.</text>
</comment>
<dbReference type="PANTHER" id="PTHR11092">
    <property type="entry name" value="SUGAR NUCLEOTIDE EPIMERASE RELATED"/>
    <property type="match status" value="1"/>
</dbReference>
<dbReference type="PATRIC" id="fig|1279009.4.peg.4263"/>
<dbReference type="AlphaFoldDB" id="M7N087"/>
<keyword evidence="5" id="KW-1185">Reference proteome</keyword>
<dbReference type="Gene3D" id="3.40.50.720">
    <property type="entry name" value="NAD(P)-binding Rossmann-like Domain"/>
    <property type="match status" value="1"/>
</dbReference>
<evidence type="ECO:0000259" key="2">
    <source>
        <dbReference type="Pfam" id="PF01370"/>
    </source>
</evidence>
<reference evidence="4 5" key="1">
    <citation type="journal article" date="2013" name="Genome Announc.">
        <title>Draft Genome Sequence of Cesiribacter andamanensis Strain AMV16T, Isolated from a Soil Sample from a Mud Volcano in the Andaman Islands, India.</title>
        <authorList>
            <person name="Shivaji S."/>
            <person name="Ara S."/>
            <person name="Begum Z."/>
            <person name="Srinivas T.N."/>
            <person name="Singh A."/>
            <person name="Kumar Pinnaka A."/>
        </authorList>
    </citation>
    <scope>NUCLEOTIDE SEQUENCE [LARGE SCALE GENOMIC DNA]</scope>
    <source>
        <strain evidence="4 5">AMV16</strain>
    </source>
</reference>
<evidence type="ECO:0000259" key="3">
    <source>
        <dbReference type="Pfam" id="PF08338"/>
    </source>
</evidence>
<dbReference type="InterPro" id="IPR036291">
    <property type="entry name" value="NAD(P)-bd_dom_sf"/>
</dbReference>
<dbReference type="OrthoDB" id="9801773at2"/>
<feature type="domain" description="DUF1731" evidence="3">
    <location>
        <begin position="251"/>
        <end position="300"/>
    </location>
</feature>
<comment type="similarity">
    <text evidence="1">Belongs to the NAD(P)-dependent epimerase/dehydratase family. SDR39U1 subfamily.</text>
</comment>
<dbReference type="EMBL" id="AODQ01000225">
    <property type="protein sequence ID" value="EMR00636.1"/>
    <property type="molecule type" value="Genomic_DNA"/>
</dbReference>
<proteinExistence type="inferred from homology"/>
<sequence>MHNKLIIAGGSGFLGKLAATHFSTLGWDVVILSRKAYPSKGPIRYAQWNGSTLGPWQQELEGARLLLNLSGKSVDCRYTPANRSEILLSRLNSTRCLSQAVAACQQPPALWINASSATWYRHAHTPQDEAAGEMGEGFSVEVVEEWERAFFAQRQPGVRKVALRLGFVLGPQESAFVPLKLMARLGIGRLGPGTQYMSWLHQQDYLNMLQFLLDTPAAEGVFNATAPHPVRNRHFMAALRQALGQPLALPLPAPLLELGSWLIRTETELVLKSRYVVPRRLQALGYRFAYPQIEEALQQLTITPQTS</sequence>
<protein>
    <submittedName>
        <fullName evidence="4">Epimerase family protein</fullName>
    </submittedName>
</protein>
<evidence type="ECO:0000313" key="4">
    <source>
        <dbReference type="EMBL" id="EMR00636.1"/>
    </source>
</evidence>
<dbReference type="eggNOG" id="COG1090">
    <property type="taxonomic scope" value="Bacteria"/>
</dbReference>
<dbReference type="RefSeq" id="WP_009197617.1">
    <property type="nucleotide sequence ID" value="NZ_AODQ01000225.1"/>
</dbReference>
<evidence type="ECO:0000256" key="1">
    <source>
        <dbReference type="ARBA" id="ARBA00009353"/>
    </source>
</evidence>
<name>M7N087_9BACT</name>
<dbReference type="SUPFAM" id="SSF51735">
    <property type="entry name" value="NAD(P)-binding Rossmann-fold domains"/>
    <property type="match status" value="1"/>
</dbReference>
<evidence type="ECO:0000313" key="5">
    <source>
        <dbReference type="Proteomes" id="UP000011910"/>
    </source>
</evidence>
<dbReference type="STRING" id="1279009.ADICEAN_04243"/>
<dbReference type="InterPro" id="IPR013549">
    <property type="entry name" value="DUF1731"/>
</dbReference>
<dbReference type="PANTHER" id="PTHR11092:SF0">
    <property type="entry name" value="EPIMERASE FAMILY PROTEIN SDR39U1"/>
    <property type="match status" value="1"/>
</dbReference>
<dbReference type="InterPro" id="IPR001509">
    <property type="entry name" value="Epimerase_deHydtase"/>
</dbReference>
<organism evidence="4 5">
    <name type="scientific">Cesiribacter andamanensis AMV16</name>
    <dbReference type="NCBI Taxonomy" id="1279009"/>
    <lineage>
        <taxon>Bacteria</taxon>
        <taxon>Pseudomonadati</taxon>
        <taxon>Bacteroidota</taxon>
        <taxon>Cytophagia</taxon>
        <taxon>Cytophagales</taxon>
        <taxon>Cesiribacteraceae</taxon>
        <taxon>Cesiribacter</taxon>
    </lineage>
</organism>
<accession>M7N087</accession>
<dbReference type="Pfam" id="PF01370">
    <property type="entry name" value="Epimerase"/>
    <property type="match status" value="1"/>
</dbReference>
<dbReference type="Pfam" id="PF08338">
    <property type="entry name" value="DUF1731"/>
    <property type="match status" value="1"/>
</dbReference>
<dbReference type="Proteomes" id="UP000011910">
    <property type="component" value="Unassembled WGS sequence"/>
</dbReference>
<gene>
    <name evidence="4" type="ORF">ADICEAN_04243</name>
</gene>
<dbReference type="InterPro" id="IPR010099">
    <property type="entry name" value="SDR39U1"/>
</dbReference>
<feature type="domain" description="NAD-dependent epimerase/dehydratase" evidence="2">
    <location>
        <begin position="6"/>
        <end position="223"/>
    </location>
</feature>